<protein>
    <submittedName>
        <fullName evidence="1">Abi family protein</fullName>
    </submittedName>
</protein>
<reference evidence="1" key="1">
    <citation type="submission" date="2023-01" db="EMBL/GenBank/DDBJ databases">
        <title>Human gut microbiome strain richness.</title>
        <authorList>
            <person name="Chen-Liaw A."/>
        </authorList>
    </citation>
    <scope>NUCLEOTIDE SEQUENCE</scope>
    <source>
        <strain evidence="2">1001287st1_F4_1001285I_161205</strain>
        <strain evidence="1">2225st1_A6_2225SCRN_200828</strain>
    </source>
</reference>
<evidence type="ECO:0000313" key="3">
    <source>
        <dbReference type="Proteomes" id="UP001211006"/>
    </source>
</evidence>
<dbReference type="RefSeq" id="WP_195384517.1">
    <property type="nucleotide sequence ID" value="NZ_BAABXT010000001.1"/>
</dbReference>
<dbReference type="Pfam" id="PF07751">
    <property type="entry name" value="Abi_2"/>
    <property type="match status" value="1"/>
</dbReference>
<organism evidence="1 3">
    <name type="scientific">Flavonifractor plautii</name>
    <name type="common">Fusobacterium plautii</name>
    <dbReference type="NCBI Taxonomy" id="292800"/>
    <lineage>
        <taxon>Bacteria</taxon>
        <taxon>Bacillati</taxon>
        <taxon>Bacillota</taxon>
        <taxon>Clostridia</taxon>
        <taxon>Eubacteriales</taxon>
        <taxon>Oscillospiraceae</taxon>
        <taxon>Flavonifractor</taxon>
    </lineage>
</organism>
<dbReference type="Proteomes" id="UP001211006">
    <property type="component" value="Unassembled WGS sequence"/>
</dbReference>
<dbReference type="EMBL" id="JAQLWO010000002">
    <property type="protein sequence ID" value="MDB7904760.1"/>
    <property type="molecule type" value="Genomic_DNA"/>
</dbReference>
<name>A0AAW6BXW8_FLAPL</name>
<proteinExistence type="predicted"/>
<sequence length="327" mass="38206">MTGKDFLTHNQQMRRLRDDKKISCSGSADKEILCRLGYFNLINGYKTPFVAGIDCYGNHIYYKGTDIKEIYALKCFDDELRSLLLKKITQVEEEVRTLMAYKFDEVNDNGKTTWYQIEAYDPKYGGAPIMKVISSAYHDVERSTQEYVRYYLEHHKFIPTWIMVKVITFSNFINLLSCSKDSVKKAICKVYGIFDASGKCDFDLLIGSLHWLRIVRNSCAHNERIYTMSHPKGRIKTAYMDELAPSYSTGRDKRIVDLLVYLKYYCPHDEYVPFISEVEKLLLKLQGTIRRGAFDKVRSELGIKDLLHLQELCQTQKRINYNMLSRM</sequence>
<evidence type="ECO:0000313" key="2">
    <source>
        <dbReference type="EMBL" id="MDB7935378.1"/>
    </source>
</evidence>
<dbReference type="Proteomes" id="UP001211173">
    <property type="component" value="Unassembled WGS sequence"/>
</dbReference>
<evidence type="ECO:0000313" key="1">
    <source>
        <dbReference type="EMBL" id="MDB7904760.1"/>
    </source>
</evidence>
<accession>A0AAW6BXW8</accession>
<comment type="caution">
    <text evidence="1">The sequence shown here is derived from an EMBL/GenBank/DDBJ whole genome shotgun (WGS) entry which is preliminary data.</text>
</comment>
<gene>
    <name evidence="1" type="ORF">PND83_02095</name>
    <name evidence="2" type="ORF">PNE06_20020</name>
</gene>
<dbReference type="AlphaFoldDB" id="A0AAW6BXW8"/>
<dbReference type="EMBL" id="JAQLWV010000043">
    <property type="protein sequence ID" value="MDB7935378.1"/>
    <property type="molecule type" value="Genomic_DNA"/>
</dbReference>
<dbReference type="InterPro" id="IPR011664">
    <property type="entry name" value="Abi_system_AbiD/AbiF-like"/>
</dbReference>